<sequence length="96" mass="10824">MKHVLDYLKSEDAHILTPESFAGGKDEFKIAILVLHLLVEAYEQGVRDMTTGDLCTILGAPEDIVPAECWQEIIEVNPEFIQVAKLTVDRYNNTLH</sequence>
<organism evidence="1">
    <name type="scientific">marine metagenome</name>
    <dbReference type="NCBI Taxonomy" id="408172"/>
    <lineage>
        <taxon>unclassified sequences</taxon>
        <taxon>metagenomes</taxon>
        <taxon>ecological metagenomes</taxon>
    </lineage>
</organism>
<gene>
    <name evidence="1" type="ORF">METZ01_LOCUS271003</name>
</gene>
<dbReference type="EMBL" id="UINC01077747">
    <property type="protein sequence ID" value="SVC18149.1"/>
    <property type="molecule type" value="Genomic_DNA"/>
</dbReference>
<protein>
    <submittedName>
        <fullName evidence="1">Uncharacterized protein</fullName>
    </submittedName>
</protein>
<name>A0A382K223_9ZZZZ</name>
<dbReference type="AlphaFoldDB" id="A0A382K223"/>
<proteinExistence type="predicted"/>
<evidence type="ECO:0000313" key="1">
    <source>
        <dbReference type="EMBL" id="SVC18149.1"/>
    </source>
</evidence>
<reference evidence="1" key="1">
    <citation type="submission" date="2018-05" db="EMBL/GenBank/DDBJ databases">
        <authorList>
            <person name="Lanie J.A."/>
            <person name="Ng W.-L."/>
            <person name="Kazmierczak K.M."/>
            <person name="Andrzejewski T.M."/>
            <person name="Davidsen T.M."/>
            <person name="Wayne K.J."/>
            <person name="Tettelin H."/>
            <person name="Glass J.I."/>
            <person name="Rusch D."/>
            <person name="Podicherti R."/>
            <person name="Tsui H.-C.T."/>
            <person name="Winkler M.E."/>
        </authorList>
    </citation>
    <scope>NUCLEOTIDE SEQUENCE</scope>
</reference>
<accession>A0A382K223</accession>